<dbReference type="RefSeq" id="WP_003079640.1">
    <property type="nucleotide sequence ID" value="NZ_AEUW02000001.1"/>
</dbReference>
<dbReference type="OrthoDB" id="1649074at2"/>
<dbReference type="eggNOG" id="COG4476">
    <property type="taxonomic scope" value="Bacteria"/>
</dbReference>
<proteinExistence type="inferred from homology"/>
<sequence>MPKNYAYPLDVSWSTDEIASVLSFLNQVEKAYESKVDIKQFLESYKAFKEVVRSKAQEKQIGREFEKNSGYSIYCAVQAAKAKEKGFISLGK</sequence>
<name>G5JVE4_9STRE</name>
<gene>
    <name evidence="2" type="ORF">STRMA_0718</name>
</gene>
<dbReference type="NCBIfam" id="NF003353">
    <property type="entry name" value="PRK04387.1"/>
    <property type="match status" value="1"/>
</dbReference>
<dbReference type="Pfam" id="PF05256">
    <property type="entry name" value="UPF0223"/>
    <property type="match status" value="1"/>
</dbReference>
<reference evidence="2 3" key="1">
    <citation type="journal article" date="2014" name="Int. J. Syst. Evol. Microbiol.">
        <title>Phylogenomics and the dynamic genome evolution of the genus Streptococcus.</title>
        <authorList>
            <consortium name="The Broad Institute Genome Sequencing Platform"/>
            <person name="Richards V.P."/>
            <person name="Palmer S.R."/>
            <person name="Pavinski Bitar P.D."/>
            <person name="Qin X."/>
            <person name="Weinstock G.M."/>
            <person name="Highlander S.K."/>
            <person name="Town C.D."/>
            <person name="Burne R.A."/>
            <person name="Stanhope M.J."/>
        </authorList>
    </citation>
    <scope>NUCLEOTIDE SEQUENCE [LARGE SCALE GENOMIC DNA]</scope>
    <source>
        <strain evidence="2 3">NCTC 11558</strain>
    </source>
</reference>
<evidence type="ECO:0000313" key="3">
    <source>
        <dbReference type="Proteomes" id="UP000003573"/>
    </source>
</evidence>
<dbReference type="InterPro" id="IPR007920">
    <property type="entry name" value="UPF0223"/>
</dbReference>
<protein>
    <recommendedName>
        <fullName evidence="1">UPF0223 protein STRMA_0718</fullName>
    </recommendedName>
</protein>
<dbReference type="Gene3D" id="1.10.220.80">
    <property type="entry name" value="BH2638-like"/>
    <property type="match status" value="1"/>
</dbReference>
<comment type="similarity">
    <text evidence="1">Belongs to the UPF0223 family.</text>
</comment>
<dbReference type="Proteomes" id="UP000003573">
    <property type="component" value="Unassembled WGS sequence"/>
</dbReference>
<accession>G5JVE4</accession>
<dbReference type="PIRSF" id="PIRSF037260">
    <property type="entry name" value="UPF0223"/>
    <property type="match status" value="1"/>
</dbReference>
<keyword evidence="3" id="KW-1185">Reference proteome</keyword>
<evidence type="ECO:0000256" key="1">
    <source>
        <dbReference type="HAMAP-Rule" id="MF_01041"/>
    </source>
</evidence>
<dbReference type="SUPFAM" id="SSF158504">
    <property type="entry name" value="BH2638-like"/>
    <property type="match status" value="1"/>
</dbReference>
<dbReference type="InterPro" id="IPR023324">
    <property type="entry name" value="BH2638-like_sf"/>
</dbReference>
<dbReference type="AlphaFoldDB" id="G5JVE4"/>
<comment type="caution">
    <text evidence="2">The sequence shown here is derived from an EMBL/GenBank/DDBJ whole genome shotgun (WGS) entry which is preliminary data.</text>
</comment>
<dbReference type="EMBL" id="AEUW02000001">
    <property type="protein sequence ID" value="EHJ52034.1"/>
    <property type="molecule type" value="Genomic_DNA"/>
</dbReference>
<dbReference type="STRING" id="764298.STRMA_0718"/>
<organism evidence="2 3">
    <name type="scientific">Streptococcus macacae NCTC 11558</name>
    <dbReference type="NCBI Taxonomy" id="764298"/>
    <lineage>
        <taxon>Bacteria</taxon>
        <taxon>Bacillati</taxon>
        <taxon>Bacillota</taxon>
        <taxon>Bacilli</taxon>
        <taxon>Lactobacillales</taxon>
        <taxon>Streptococcaceae</taxon>
        <taxon>Streptococcus</taxon>
    </lineage>
</organism>
<evidence type="ECO:0000313" key="2">
    <source>
        <dbReference type="EMBL" id="EHJ52034.1"/>
    </source>
</evidence>
<dbReference type="HAMAP" id="MF_01041">
    <property type="entry name" value="UPF0223"/>
    <property type="match status" value="1"/>
</dbReference>